<feature type="region of interest" description="Disordered" evidence="1">
    <location>
        <begin position="351"/>
        <end position="374"/>
    </location>
</feature>
<feature type="region of interest" description="Disordered" evidence="1">
    <location>
        <begin position="110"/>
        <end position="156"/>
    </location>
</feature>
<sequence length="374" mass="42018">MLTIMWYAMGRVPVRDEYYKVNHFCAVTQQQAPTNSTPVRDDKSDADINEAEVGAVPSKRCITTPKRPRSETSVCSGNRYEVLSDTRPSEEHLDDTMDFEDNISTTLPARRSTVKRRRNTTNGGSPTTTSGHSRERLTAETSNGHSDSGSDITNLPGSNFLNNEELFKMLKSETKINSIPCGEKINAYVVLKHPGSVRSRFEFVDDCGIWEAGTTVNQYWAYTEISGIKPVYKHNGVYCSKNQINKTIRYVPYDPQPKSICKLHRYYAKLKGDSYSRRISIVAEATGSLVHLHLKCVAEYLGAPTTIQTHGNAKSGETYKRTNPEILRMASNKVHEGRKTATQVVSDMVTDDSFQAPKSARQVQDKIYNEKKEN</sequence>
<keyword evidence="3" id="KW-1185">Reference proteome</keyword>
<gene>
    <name evidence="2" type="ORF">DPMN_096103</name>
</gene>
<evidence type="ECO:0000256" key="1">
    <source>
        <dbReference type="SAM" id="MobiDB-lite"/>
    </source>
</evidence>
<reference evidence="2" key="2">
    <citation type="submission" date="2020-11" db="EMBL/GenBank/DDBJ databases">
        <authorList>
            <person name="McCartney M.A."/>
            <person name="Auch B."/>
            <person name="Kono T."/>
            <person name="Mallez S."/>
            <person name="Becker A."/>
            <person name="Gohl D.M."/>
            <person name="Silverstein K.A.T."/>
            <person name="Koren S."/>
            <person name="Bechman K.B."/>
            <person name="Herman A."/>
            <person name="Abrahante J.E."/>
            <person name="Garbe J."/>
        </authorList>
    </citation>
    <scope>NUCLEOTIDE SEQUENCE</scope>
    <source>
        <strain evidence="2">Duluth1</strain>
        <tissue evidence="2">Whole animal</tissue>
    </source>
</reference>
<evidence type="ECO:0000313" key="2">
    <source>
        <dbReference type="EMBL" id="KAH3853574.1"/>
    </source>
</evidence>
<dbReference type="AlphaFoldDB" id="A0A9D4R3H3"/>
<dbReference type="EMBL" id="JAIWYP010000003">
    <property type="protein sequence ID" value="KAH3853574.1"/>
    <property type="molecule type" value="Genomic_DNA"/>
</dbReference>
<comment type="caution">
    <text evidence="2">The sequence shown here is derived from an EMBL/GenBank/DDBJ whole genome shotgun (WGS) entry which is preliminary data.</text>
</comment>
<dbReference type="Proteomes" id="UP000828390">
    <property type="component" value="Unassembled WGS sequence"/>
</dbReference>
<reference evidence="2" key="1">
    <citation type="journal article" date="2019" name="bioRxiv">
        <title>The Genome of the Zebra Mussel, Dreissena polymorpha: A Resource for Invasive Species Research.</title>
        <authorList>
            <person name="McCartney M.A."/>
            <person name="Auch B."/>
            <person name="Kono T."/>
            <person name="Mallez S."/>
            <person name="Zhang Y."/>
            <person name="Obille A."/>
            <person name="Becker A."/>
            <person name="Abrahante J.E."/>
            <person name="Garbe J."/>
            <person name="Badalamenti J.P."/>
            <person name="Herman A."/>
            <person name="Mangelson H."/>
            <person name="Liachko I."/>
            <person name="Sullivan S."/>
            <person name="Sone E.D."/>
            <person name="Koren S."/>
            <person name="Silverstein K.A.T."/>
            <person name="Beckman K.B."/>
            <person name="Gohl D.M."/>
        </authorList>
    </citation>
    <scope>NUCLEOTIDE SEQUENCE</scope>
    <source>
        <strain evidence="2">Duluth1</strain>
        <tissue evidence="2">Whole animal</tissue>
    </source>
</reference>
<accession>A0A9D4R3H3</accession>
<feature type="compositionally biased region" description="Low complexity" evidence="1">
    <location>
        <begin position="120"/>
        <end position="131"/>
    </location>
</feature>
<feature type="compositionally biased region" description="Polar residues" evidence="1">
    <location>
        <begin position="139"/>
        <end position="156"/>
    </location>
</feature>
<name>A0A9D4R3H3_DREPO</name>
<protein>
    <submittedName>
        <fullName evidence="2">Uncharacterized protein</fullName>
    </submittedName>
</protein>
<organism evidence="2 3">
    <name type="scientific">Dreissena polymorpha</name>
    <name type="common">Zebra mussel</name>
    <name type="synonym">Mytilus polymorpha</name>
    <dbReference type="NCBI Taxonomy" id="45954"/>
    <lineage>
        <taxon>Eukaryota</taxon>
        <taxon>Metazoa</taxon>
        <taxon>Spiralia</taxon>
        <taxon>Lophotrochozoa</taxon>
        <taxon>Mollusca</taxon>
        <taxon>Bivalvia</taxon>
        <taxon>Autobranchia</taxon>
        <taxon>Heteroconchia</taxon>
        <taxon>Euheterodonta</taxon>
        <taxon>Imparidentia</taxon>
        <taxon>Neoheterodontei</taxon>
        <taxon>Myida</taxon>
        <taxon>Dreissenoidea</taxon>
        <taxon>Dreissenidae</taxon>
        <taxon>Dreissena</taxon>
    </lineage>
</organism>
<feature type="compositionally biased region" description="Basic and acidic residues" evidence="1">
    <location>
        <begin position="363"/>
        <end position="374"/>
    </location>
</feature>
<evidence type="ECO:0000313" key="3">
    <source>
        <dbReference type="Proteomes" id="UP000828390"/>
    </source>
</evidence>
<proteinExistence type="predicted"/>